<protein>
    <recommendedName>
        <fullName evidence="12">Immunoglobulin domain-containing protein</fullName>
    </recommendedName>
</protein>
<evidence type="ECO:0000256" key="5">
    <source>
        <dbReference type="ARBA" id="ARBA00022737"/>
    </source>
</evidence>
<evidence type="ECO:0000256" key="1">
    <source>
        <dbReference type="ARBA" id="ARBA00004162"/>
    </source>
</evidence>
<dbReference type="Ensembl" id="ENSMICT00000012325.3">
    <property type="protein sequence ID" value="ENSMICP00000011221.3"/>
    <property type="gene ID" value="ENSMICG00000010017.3"/>
</dbReference>
<dbReference type="FunFam" id="2.60.40.10:FF:000049">
    <property type="entry name" value="Leukocyte immunoglobulin-like receptor subfamily B member 1"/>
    <property type="match status" value="2"/>
</dbReference>
<evidence type="ECO:0000256" key="2">
    <source>
        <dbReference type="ARBA" id="ARBA00022475"/>
    </source>
</evidence>
<dbReference type="GO" id="GO:0032396">
    <property type="term" value="F:inhibitory MHC class I receptor activity"/>
    <property type="evidence" value="ECO:0007669"/>
    <property type="project" value="TreeGrafter"/>
</dbReference>
<dbReference type="EMBL" id="ABDC03026623">
    <property type="status" value="NOT_ANNOTATED_CDS"/>
    <property type="molecule type" value="Genomic_DNA"/>
</dbReference>
<evidence type="ECO:0000256" key="4">
    <source>
        <dbReference type="ARBA" id="ARBA00022729"/>
    </source>
</evidence>
<keyword evidence="10" id="KW-0393">Immunoglobulin domain</keyword>
<evidence type="ECO:0000313" key="14">
    <source>
        <dbReference type="Proteomes" id="UP000694394"/>
    </source>
</evidence>
<dbReference type="InterPro" id="IPR036179">
    <property type="entry name" value="Ig-like_dom_sf"/>
</dbReference>
<proteinExistence type="predicted"/>
<evidence type="ECO:0000256" key="6">
    <source>
        <dbReference type="ARBA" id="ARBA00022989"/>
    </source>
</evidence>
<keyword evidence="9" id="KW-0325">Glycoprotein</keyword>
<evidence type="ECO:0000256" key="3">
    <source>
        <dbReference type="ARBA" id="ARBA00022692"/>
    </source>
</evidence>
<dbReference type="Pfam" id="PF13895">
    <property type="entry name" value="Ig_2"/>
    <property type="match status" value="1"/>
</dbReference>
<feature type="domain" description="Immunoglobulin" evidence="12">
    <location>
        <begin position="10"/>
        <end position="95"/>
    </location>
</feature>
<comment type="subcellular location">
    <subcellularLocation>
        <location evidence="1">Cell membrane</location>
        <topology evidence="1">Single-pass membrane protein</topology>
    </subcellularLocation>
</comment>
<keyword evidence="14" id="KW-1185">Reference proteome</keyword>
<organism evidence="13 14">
    <name type="scientific">Microcebus murinus</name>
    <name type="common">Gray mouse lemur</name>
    <name type="synonym">Lemur murinus</name>
    <dbReference type="NCBI Taxonomy" id="30608"/>
    <lineage>
        <taxon>Eukaryota</taxon>
        <taxon>Metazoa</taxon>
        <taxon>Chordata</taxon>
        <taxon>Craniata</taxon>
        <taxon>Vertebrata</taxon>
        <taxon>Euteleostomi</taxon>
        <taxon>Mammalia</taxon>
        <taxon>Eutheria</taxon>
        <taxon>Euarchontoglires</taxon>
        <taxon>Primates</taxon>
        <taxon>Strepsirrhini</taxon>
        <taxon>Lemuriformes</taxon>
        <taxon>Cheirogaleidae</taxon>
        <taxon>Microcebus</taxon>
    </lineage>
</organism>
<reference evidence="13" key="1">
    <citation type="submission" date="2016-12" db="EMBL/GenBank/DDBJ databases">
        <title>Mouse lemur reference genome and diversity panel.</title>
        <authorList>
            <person name="Harris R."/>
            <person name="Larsen P."/>
            <person name="Liu Y."/>
            <person name="Hughes D.S."/>
            <person name="Murali S."/>
            <person name="Raveendran M."/>
            <person name="Korchina V."/>
            <person name="Wang M."/>
            <person name="Jhangiani S."/>
            <person name="Bandaranaike D."/>
            <person name="Bellair M."/>
            <person name="Blankenburg K."/>
            <person name="Chao H."/>
            <person name="Dahdouli M."/>
            <person name="Dinh H."/>
            <person name="Doddapaneni H."/>
            <person name="English A."/>
            <person name="Firestine M."/>
            <person name="Gnanaolivu R."/>
            <person name="Gross S."/>
            <person name="Hernandez B."/>
            <person name="Javaid M."/>
            <person name="Jayaseelan J."/>
            <person name="Jones J."/>
            <person name="Khan Z."/>
            <person name="Kovar C."/>
            <person name="Kurapati P."/>
            <person name="Le B."/>
            <person name="Lee S."/>
            <person name="Li M."/>
            <person name="Mathew T."/>
            <person name="Narasimhan A."/>
            <person name="Ngo D."/>
            <person name="Nguyen L."/>
            <person name="Okwuonu G."/>
            <person name="Ongeri F."/>
            <person name="Osuji N."/>
            <person name="Pu L.-L."/>
            <person name="Puazo M."/>
            <person name="Quiroz J."/>
            <person name="Raj R."/>
            <person name="Rajbhandari K."/>
            <person name="Reid J.G."/>
            <person name="Santibanez J."/>
            <person name="Sexton D."/>
            <person name="Skinner E."/>
            <person name="Vee V."/>
            <person name="Weissenberger G."/>
            <person name="Wu Y."/>
            <person name="Xin Y."/>
            <person name="Han Y."/>
            <person name="Campbell C."/>
            <person name="Brown A."/>
            <person name="Sullivan B."/>
            <person name="Shelton J."/>
            <person name="Brown S."/>
            <person name="Dudchenko O."/>
            <person name="Machol I."/>
            <person name="Durand N."/>
            <person name="Shamim M."/>
            <person name="Lieberman A."/>
            <person name="Muzny D.M."/>
            <person name="Richards S."/>
            <person name="Yoder A."/>
            <person name="Worley K.C."/>
            <person name="Rogers J."/>
            <person name="Gibbs R.A."/>
        </authorList>
    </citation>
    <scope>NUCLEOTIDE SEQUENCE [LARGE SCALE GENOMIC DNA]</scope>
</reference>
<feature type="transmembrane region" description="Helical" evidence="11">
    <location>
        <begin position="219"/>
        <end position="237"/>
    </location>
</feature>
<name>A0A8C5V065_MICMU</name>
<keyword evidence="5" id="KW-0677">Repeat</keyword>
<dbReference type="Gene3D" id="2.60.40.10">
    <property type="entry name" value="Immunoglobulins"/>
    <property type="match status" value="2"/>
</dbReference>
<accession>A0A8C5V065</accession>
<evidence type="ECO:0000256" key="9">
    <source>
        <dbReference type="ARBA" id="ARBA00023180"/>
    </source>
</evidence>
<dbReference type="GO" id="GO:0002764">
    <property type="term" value="P:immune response-regulating signaling pathway"/>
    <property type="evidence" value="ECO:0007669"/>
    <property type="project" value="TreeGrafter"/>
</dbReference>
<keyword evidence="2" id="KW-1003">Cell membrane</keyword>
<dbReference type="InterPro" id="IPR013783">
    <property type="entry name" value="Ig-like_fold"/>
</dbReference>
<dbReference type="GO" id="GO:0005886">
    <property type="term" value="C:plasma membrane"/>
    <property type="evidence" value="ECO:0007669"/>
    <property type="project" value="UniProtKB-SubCell"/>
</dbReference>
<dbReference type="GO" id="GO:0019221">
    <property type="term" value="P:cytokine-mediated signaling pathway"/>
    <property type="evidence" value="ECO:0007669"/>
    <property type="project" value="TreeGrafter"/>
</dbReference>
<dbReference type="InterPro" id="IPR003599">
    <property type="entry name" value="Ig_sub"/>
</dbReference>
<keyword evidence="3 11" id="KW-0812">Transmembrane</keyword>
<keyword evidence="7 11" id="KW-0472">Membrane</keyword>
<dbReference type="PANTHER" id="PTHR11738:SF179">
    <property type="entry name" value="LEUKOCYTE IMMUNOGLOBULIN-LIKE RECEPTOR SUBFAMILY A MEMBER 5"/>
    <property type="match status" value="1"/>
</dbReference>
<keyword evidence="6 11" id="KW-1133">Transmembrane helix</keyword>
<keyword evidence="4" id="KW-0732">Signal</keyword>
<evidence type="ECO:0000256" key="11">
    <source>
        <dbReference type="SAM" id="Phobius"/>
    </source>
</evidence>
<dbReference type="SUPFAM" id="SSF48726">
    <property type="entry name" value="Immunoglobulin"/>
    <property type="match status" value="2"/>
</dbReference>
<dbReference type="PANTHER" id="PTHR11738">
    <property type="entry name" value="MHC CLASS I NK CELL RECEPTOR"/>
    <property type="match status" value="1"/>
</dbReference>
<dbReference type="AlphaFoldDB" id="A0A8C5V065"/>
<dbReference type="InterPro" id="IPR050412">
    <property type="entry name" value="Ig-like_Receptors_ImmuneReg"/>
</dbReference>
<reference evidence="13" key="2">
    <citation type="submission" date="2025-08" db="UniProtKB">
        <authorList>
            <consortium name="Ensembl"/>
        </authorList>
    </citation>
    <scope>IDENTIFICATION</scope>
</reference>
<evidence type="ECO:0000313" key="13">
    <source>
        <dbReference type="Ensembl" id="ENSMICP00000011221.3"/>
    </source>
</evidence>
<feature type="domain" description="Immunoglobulin" evidence="12">
    <location>
        <begin position="106"/>
        <end position="195"/>
    </location>
</feature>
<dbReference type="GeneTree" id="ENSGT01100000263478"/>
<evidence type="ECO:0000256" key="10">
    <source>
        <dbReference type="ARBA" id="ARBA00023319"/>
    </source>
</evidence>
<reference evidence="13" key="3">
    <citation type="submission" date="2025-09" db="UniProtKB">
        <authorList>
            <consortium name="Ensembl"/>
        </authorList>
    </citation>
    <scope>IDENTIFICATION</scope>
</reference>
<dbReference type="Proteomes" id="UP000694394">
    <property type="component" value="Chromosome 22"/>
</dbReference>
<sequence length="252" mass="28218">PFPWTLVSHPSSDSVLTWGSPVTMWCQGTLGAKEYRLDKEKFSEPWDTQTPLEPVNKVKFNIPSMTEHYAGRYHCYYYSSDGWSESSDPLELVVTGLYGKATLSALPSPVVTPGGNLTIQCVSQEGFDSFILVEKGQKLSWTGDPQRTSSGQFQALFPVGPVTPSHRWTFRCYGCYRNNPQVWSQPSDPLELLVSGAPESMSPTHKNAPHPQDYTVENLVRMGLAGLILVALGILLFRDWRSRRRYQDAAGR</sequence>
<evidence type="ECO:0000259" key="12">
    <source>
        <dbReference type="SMART" id="SM00409"/>
    </source>
</evidence>
<evidence type="ECO:0000256" key="8">
    <source>
        <dbReference type="ARBA" id="ARBA00023157"/>
    </source>
</evidence>
<evidence type="ECO:0000256" key="7">
    <source>
        <dbReference type="ARBA" id="ARBA00023136"/>
    </source>
</evidence>
<dbReference type="SMART" id="SM00409">
    <property type="entry name" value="IG"/>
    <property type="match status" value="2"/>
</dbReference>
<keyword evidence="8" id="KW-1015">Disulfide bond</keyword>